<dbReference type="SUPFAM" id="SSF56204">
    <property type="entry name" value="Hect, E3 ligase catalytic domain"/>
    <property type="match status" value="1"/>
</dbReference>
<accession>A0A2B4R3P4</accession>
<reference evidence="3" key="1">
    <citation type="journal article" date="2017" name="bioRxiv">
        <title>Comparative analysis of the genomes of Stylophora pistillata and Acropora digitifera provides evidence for extensive differences between species of corals.</title>
        <authorList>
            <person name="Voolstra C.R."/>
            <person name="Li Y."/>
            <person name="Liew Y.J."/>
            <person name="Baumgarten S."/>
            <person name="Zoccola D."/>
            <person name="Flot J.-F."/>
            <person name="Tambutte S."/>
            <person name="Allemand D."/>
            <person name="Aranda M."/>
        </authorList>
    </citation>
    <scope>NUCLEOTIDE SEQUENCE [LARGE SCALE GENOMIC DNA]</scope>
</reference>
<protein>
    <recommendedName>
        <fullName evidence="4">G2/M phase-specific E3 ubiquitin-protein ligase</fullName>
    </recommendedName>
</protein>
<dbReference type="AlphaFoldDB" id="A0A2B4R3P4"/>
<feature type="compositionally biased region" description="Polar residues" evidence="1">
    <location>
        <begin position="210"/>
        <end position="228"/>
    </location>
</feature>
<feature type="region of interest" description="Disordered" evidence="1">
    <location>
        <begin position="193"/>
        <end position="228"/>
    </location>
</feature>
<dbReference type="InterPro" id="IPR035983">
    <property type="entry name" value="Hect_E3_ubiquitin_ligase"/>
</dbReference>
<dbReference type="Gene3D" id="3.90.1750.10">
    <property type="entry name" value="Hect, E3 ligase catalytic domains"/>
    <property type="match status" value="1"/>
</dbReference>
<organism evidence="2 3">
    <name type="scientific">Stylophora pistillata</name>
    <name type="common">Smooth cauliflower coral</name>
    <dbReference type="NCBI Taxonomy" id="50429"/>
    <lineage>
        <taxon>Eukaryota</taxon>
        <taxon>Metazoa</taxon>
        <taxon>Cnidaria</taxon>
        <taxon>Anthozoa</taxon>
        <taxon>Hexacorallia</taxon>
        <taxon>Scleractinia</taxon>
        <taxon>Astrocoeniina</taxon>
        <taxon>Pocilloporidae</taxon>
        <taxon>Stylophora</taxon>
    </lineage>
</organism>
<evidence type="ECO:0000313" key="3">
    <source>
        <dbReference type="Proteomes" id="UP000225706"/>
    </source>
</evidence>
<keyword evidence="3" id="KW-1185">Reference proteome</keyword>
<dbReference type="GO" id="GO:0004842">
    <property type="term" value="F:ubiquitin-protein transferase activity"/>
    <property type="evidence" value="ECO:0007669"/>
    <property type="project" value="InterPro"/>
</dbReference>
<proteinExistence type="predicted"/>
<evidence type="ECO:0008006" key="4">
    <source>
        <dbReference type="Google" id="ProtNLM"/>
    </source>
</evidence>
<evidence type="ECO:0000256" key="1">
    <source>
        <dbReference type="SAM" id="MobiDB-lite"/>
    </source>
</evidence>
<name>A0A2B4R3P4_STYPI</name>
<comment type="caution">
    <text evidence="2">The sequence shown here is derived from an EMBL/GenBank/DDBJ whole genome shotgun (WGS) entry which is preliminary data.</text>
</comment>
<dbReference type="Proteomes" id="UP000225706">
    <property type="component" value="Unassembled WGS sequence"/>
</dbReference>
<feature type="compositionally biased region" description="Low complexity" evidence="1">
    <location>
        <begin position="199"/>
        <end position="209"/>
    </location>
</feature>
<evidence type="ECO:0000313" key="2">
    <source>
        <dbReference type="EMBL" id="PFX11130.1"/>
    </source>
</evidence>
<dbReference type="OrthoDB" id="5983847at2759"/>
<dbReference type="STRING" id="50429.A0A2B4R3P4"/>
<dbReference type="EMBL" id="LSMT01003548">
    <property type="protein sequence ID" value="PFX11130.1"/>
    <property type="molecule type" value="Genomic_DNA"/>
</dbReference>
<sequence length="544" mass="60145">MFCSGCGQEKLAQDANYCSKCGTKYSEGAKPTGAPNKKSFAEFRKRKEDNRTQHFHKKSKLNTIPTSIQDVTIQIGLMATKDGEIRVKRGSNLPLKVSPVTKYDELREKAVEKHSVFNTDILNRPTGFKLLYPDKRIAEKVPGTNEEFVLKLYKDKLGKPYSRITLYLATHSDYLEHLTSGLFDDEYSEGSDDYQKLASSSTTTSTSTSLSIENGNNTSITNPAGSTPTSSRLFAVVEDDCAKSITTSFPTPTTASALTNTSTTNTSSQVVVFMPTPTSPNDDQQPSTSGLVECPICLELFCSSDVEEHAASCSAWLLEDEQPYDLKADSNNETTSMADYDPKEAKRILKDEITKVMGGWPTIQVTRVSLRRKFLWEDFKSARQKKIQPTSVVKVVFVGEPCVDDGGPKRELFTELLSMMQTKYFDSGYPTTSGVALASNDFKLCGEIMGMSILQGGPAPNFLAPPMANYILGKELSPIDIKDSKLKEAVDNLSKATTDAEVRESLMSERTFEVLGMIGYRSIPQRETITSAKAIVQYVDYFQI</sequence>
<gene>
    <name evidence="2" type="ORF">AWC38_SpisGene25360</name>
</gene>